<keyword evidence="12" id="KW-1185">Reference proteome</keyword>
<evidence type="ECO:0000256" key="7">
    <source>
        <dbReference type="PROSITE-ProRule" id="PRU01384"/>
    </source>
</evidence>
<keyword evidence="6 7" id="KW-0413">Isomerase</keyword>
<organism evidence="9 11">
    <name type="scientific">Micromonospora globbae</name>
    <dbReference type="NCBI Taxonomy" id="1894969"/>
    <lineage>
        <taxon>Bacteria</taxon>
        <taxon>Bacillati</taxon>
        <taxon>Actinomycetota</taxon>
        <taxon>Actinomycetes</taxon>
        <taxon>Micromonosporales</taxon>
        <taxon>Micromonosporaceae</taxon>
        <taxon>Micromonospora</taxon>
    </lineage>
</organism>
<evidence type="ECO:0000256" key="4">
    <source>
        <dbReference type="ARBA" id="ARBA00023029"/>
    </source>
</evidence>
<evidence type="ECO:0000256" key="3">
    <source>
        <dbReference type="ARBA" id="ARBA00012895"/>
    </source>
</evidence>
<dbReference type="EMBL" id="CP108084">
    <property type="protein sequence ID" value="WUP52671.1"/>
    <property type="molecule type" value="Genomic_DNA"/>
</dbReference>
<dbReference type="InterPro" id="IPR013758">
    <property type="entry name" value="Topo_IIA_A/C_ab"/>
</dbReference>
<dbReference type="SUPFAM" id="SSF56719">
    <property type="entry name" value="Type II DNA topoisomerase"/>
    <property type="match status" value="1"/>
</dbReference>
<evidence type="ECO:0000256" key="5">
    <source>
        <dbReference type="ARBA" id="ARBA00023125"/>
    </source>
</evidence>
<dbReference type="Gene3D" id="3.90.199.10">
    <property type="entry name" value="Topoisomerase II, domain 5"/>
    <property type="match status" value="1"/>
</dbReference>
<dbReference type="GO" id="GO:0003677">
    <property type="term" value="F:DNA binding"/>
    <property type="evidence" value="ECO:0007669"/>
    <property type="project" value="UniProtKB-UniRule"/>
</dbReference>
<protein>
    <recommendedName>
        <fullName evidence="3">DNA topoisomerase (ATP-hydrolyzing)</fullName>
        <ecNumber evidence="3">5.6.2.2</ecNumber>
    </recommendedName>
</protein>
<dbReference type="GO" id="GO:0009330">
    <property type="term" value="C:DNA topoisomerase type II (double strand cut, ATP-hydrolyzing) complex"/>
    <property type="evidence" value="ECO:0007669"/>
    <property type="project" value="TreeGrafter"/>
</dbReference>
<feature type="active site" description="O-(5'-phospho-DNA)-tyrosine intermediate" evidence="7">
    <location>
        <position position="134"/>
    </location>
</feature>
<dbReference type="InterPro" id="IPR050220">
    <property type="entry name" value="Type_II_DNA_Topoisomerases"/>
</dbReference>
<feature type="domain" description="Topo IIA-type catalytic" evidence="8">
    <location>
        <begin position="47"/>
        <end position="515"/>
    </location>
</feature>
<dbReference type="NCBIfam" id="NF004044">
    <property type="entry name" value="PRK05561.1"/>
    <property type="match status" value="1"/>
</dbReference>
<dbReference type="FunFam" id="1.10.268.10:FF:000001">
    <property type="entry name" value="DNA gyrase subunit A"/>
    <property type="match status" value="1"/>
</dbReference>
<dbReference type="Proteomes" id="UP000285744">
    <property type="component" value="Unassembled WGS sequence"/>
</dbReference>
<gene>
    <name evidence="9" type="ORF">D7I43_31245</name>
    <name evidence="10" type="ORF">OG994_14650</name>
</gene>
<dbReference type="PANTHER" id="PTHR43493">
    <property type="entry name" value="DNA GYRASE/TOPOISOMERASE SUBUNIT A"/>
    <property type="match status" value="1"/>
</dbReference>
<dbReference type="SUPFAM" id="SSF101904">
    <property type="entry name" value="GyrA/ParC C-terminal domain-like"/>
    <property type="match status" value="1"/>
</dbReference>
<dbReference type="AlphaFoldDB" id="A0A420EQ79"/>
<dbReference type="EMBL" id="RAQQ01000048">
    <property type="protein sequence ID" value="RKF22824.1"/>
    <property type="molecule type" value="Genomic_DNA"/>
</dbReference>
<sequence>MARRKETKVDLSAFDRAGARVFDNPLVTEVSDSYLEYAFSVIHSRALPDARDGLKPVHRRILWSMYEQGHRPDRGHVKSARIVGDVMGKYHPHGDAPIYDAMVRLAQDFSLNVPLVDGHGNFGSPDDGPAAARYTEARMSREAMLLVGELGEDTVDLEPNYDGSLTQPTVLPAAFPNLLVNGASGIAVGMATNMIPHNLAEVVQAARWLINHPDASLDKLMEFVPGPDLPTGGLLLGLDEVRRAYESGRGVVRMRAKVEIGPLQGSRGRQAITVVELPYGVGAEKVIAAITHEVTKTKRLTGIADVKDLSDRENGTRLVVECKVGVNPQALLADLYRLTPLEQSFGINNLVLVDGQPRTLGLKELLEVFLAHRYEVVTRRSSYRRRKREERLHLVDGLLIALLDIDKVVKLIRGSEDAQSAKEGLMRRFKLSEIQATYILDTPLRRLTKYDRLELEAEQEKLRAEIADLSRILDDPKVLRKLVSDELAAVVKQFGAPRRTTLVDGDLKEVLAASAPAGPLEVADDPCQVILSATGLVARTAAESEEAAEGRRRNGRVKHDVVRAVVPSTARGRVLLVTSAGRAFKIDVLPLPVLPEQSGTVSLRGGMSAAELVPLEAGETVVGLAPLGPAGEGSPGLALGTRQGVVKVCAPEWPVRADEFEVISLRDGDEVVGATWLTDGAETLAFVTSEASLLRFPAKLVRPQGLRGGGMAGINLPDPAQVVFFGAVRTDDPSHGEPMVVTSTGATVKVTPFAAYPAKGRATGGVRAQRFLKGETDVVVAWIGPRPVGSTANGEPVELPAADPRRDGSGFAVMLGPTVVGHLIERD</sequence>
<keyword evidence="5 7" id="KW-0238">DNA-binding</keyword>
<evidence type="ECO:0000256" key="2">
    <source>
        <dbReference type="ARBA" id="ARBA00008263"/>
    </source>
</evidence>
<dbReference type="InterPro" id="IPR006691">
    <property type="entry name" value="GyrA/parC_rep"/>
</dbReference>
<evidence type="ECO:0000313" key="12">
    <source>
        <dbReference type="Proteomes" id="UP001432190"/>
    </source>
</evidence>
<evidence type="ECO:0000256" key="1">
    <source>
        <dbReference type="ARBA" id="ARBA00000185"/>
    </source>
</evidence>
<dbReference type="InterPro" id="IPR013760">
    <property type="entry name" value="Topo_IIA-like_dom_sf"/>
</dbReference>
<dbReference type="Gene3D" id="2.120.10.90">
    <property type="entry name" value="DNA gyrase/topoisomerase IV, subunit A, C-terminal"/>
    <property type="match status" value="1"/>
</dbReference>
<dbReference type="EC" id="5.6.2.2" evidence="3"/>
<evidence type="ECO:0000313" key="10">
    <source>
        <dbReference type="EMBL" id="WUP52671.1"/>
    </source>
</evidence>
<dbReference type="PROSITE" id="PS52040">
    <property type="entry name" value="TOPO_IIA"/>
    <property type="match status" value="1"/>
</dbReference>
<dbReference type="RefSeq" id="WP_120332161.1">
    <property type="nucleotide sequence ID" value="NZ_CP108084.1"/>
</dbReference>
<dbReference type="GO" id="GO:0005737">
    <property type="term" value="C:cytoplasm"/>
    <property type="evidence" value="ECO:0007669"/>
    <property type="project" value="TreeGrafter"/>
</dbReference>
<reference evidence="9 11" key="1">
    <citation type="journal article" date="2018" name="Int. J. Syst. Evol. Microbiol.">
        <title>Micromonospora globbae sp. nov., an endophytic actinomycete isolated from roots of Globba winitii C. H. Wright.</title>
        <authorList>
            <person name="Kuncharoen N."/>
            <person name="Pittayakhajonwut P."/>
            <person name="Tanasupawat S."/>
        </authorList>
    </citation>
    <scope>NUCLEOTIDE SEQUENCE [LARGE SCALE GENOMIC DNA]</scope>
    <source>
        <strain evidence="9 11">WPS1-2</strain>
    </source>
</reference>
<dbReference type="GO" id="GO:0034335">
    <property type="term" value="F:DNA negative supercoiling activity"/>
    <property type="evidence" value="ECO:0007669"/>
    <property type="project" value="UniProtKB-ARBA"/>
</dbReference>
<dbReference type="Pfam" id="PF03989">
    <property type="entry name" value="DNA_gyraseA_C"/>
    <property type="match status" value="2"/>
</dbReference>
<dbReference type="PANTHER" id="PTHR43493:SF5">
    <property type="entry name" value="DNA GYRASE SUBUNIT A, CHLOROPLASTIC_MITOCHONDRIAL"/>
    <property type="match status" value="1"/>
</dbReference>
<dbReference type="GO" id="GO:0006265">
    <property type="term" value="P:DNA topological change"/>
    <property type="evidence" value="ECO:0007669"/>
    <property type="project" value="UniProtKB-UniRule"/>
</dbReference>
<evidence type="ECO:0000313" key="11">
    <source>
        <dbReference type="Proteomes" id="UP000285744"/>
    </source>
</evidence>
<dbReference type="Gene3D" id="1.10.268.10">
    <property type="entry name" value="Topoisomerase, domain 3"/>
    <property type="match status" value="1"/>
</dbReference>
<dbReference type="CDD" id="cd00187">
    <property type="entry name" value="TOP4c"/>
    <property type="match status" value="1"/>
</dbReference>
<evidence type="ECO:0000256" key="6">
    <source>
        <dbReference type="ARBA" id="ARBA00023235"/>
    </source>
</evidence>
<dbReference type="InterPro" id="IPR013757">
    <property type="entry name" value="Topo_IIA_A_a_sf"/>
</dbReference>
<accession>A0A420EQ79</accession>
<dbReference type="InterPro" id="IPR002205">
    <property type="entry name" value="Topo_IIA_dom_A"/>
</dbReference>
<evidence type="ECO:0000259" key="8">
    <source>
        <dbReference type="PROSITE" id="PS52040"/>
    </source>
</evidence>
<dbReference type="InterPro" id="IPR035516">
    <property type="entry name" value="Gyrase/topoIV_suA_C"/>
</dbReference>
<dbReference type="GO" id="GO:0005524">
    <property type="term" value="F:ATP binding"/>
    <property type="evidence" value="ECO:0007669"/>
    <property type="project" value="InterPro"/>
</dbReference>
<name>A0A420EQ79_9ACTN</name>
<dbReference type="Proteomes" id="UP001432190">
    <property type="component" value="Chromosome"/>
</dbReference>
<evidence type="ECO:0000313" key="9">
    <source>
        <dbReference type="EMBL" id="RKF22824.1"/>
    </source>
</evidence>
<dbReference type="OrthoDB" id="9806486at2"/>
<reference evidence="10" key="2">
    <citation type="submission" date="2022-10" db="EMBL/GenBank/DDBJ databases">
        <title>The complete genomes of actinobacterial strains from the NBC collection.</title>
        <authorList>
            <person name="Joergensen T.S."/>
            <person name="Alvarez Arevalo M."/>
            <person name="Sterndorff E.B."/>
            <person name="Faurdal D."/>
            <person name="Vuksanovic O."/>
            <person name="Mourched A.-S."/>
            <person name="Charusanti P."/>
            <person name="Shaw S."/>
            <person name="Blin K."/>
            <person name="Weber T."/>
        </authorList>
    </citation>
    <scope>NUCLEOTIDE SEQUENCE</scope>
    <source>
        <strain evidence="10">NBC_00256</strain>
    </source>
</reference>
<keyword evidence="4 7" id="KW-0799">Topoisomerase</keyword>
<dbReference type="Gene3D" id="3.30.1360.40">
    <property type="match status" value="1"/>
</dbReference>
<comment type="catalytic activity">
    <reaction evidence="1 7">
        <text>ATP-dependent breakage, passage and rejoining of double-stranded DNA.</text>
        <dbReference type="EC" id="5.6.2.2"/>
    </reaction>
</comment>
<dbReference type="Pfam" id="PF00521">
    <property type="entry name" value="DNA_topoisoIV"/>
    <property type="match status" value="1"/>
</dbReference>
<comment type="similarity">
    <text evidence="2">Belongs to the type II topoisomerase GyrA/ParC subunit family.</text>
</comment>
<dbReference type="SMART" id="SM00434">
    <property type="entry name" value="TOP4c"/>
    <property type="match status" value="1"/>
</dbReference>
<proteinExistence type="inferred from homology"/>